<dbReference type="InterPro" id="IPR036047">
    <property type="entry name" value="F-box-like_dom_sf"/>
</dbReference>
<dbReference type="PhylomeDB" id="K6UKH1"/>
<name>K6UKH1_PLACD</name>
<protein>
    <recommendedName>
        <fullName evidence="2">F-box domain-containing protein</fullName>
    </recommendedName>
</protein>
<keyword evidence="4" id="KW-1185">Reference proteome</keyword>
<sequence length="456" mass="52895">MNELPSGIIKEVFKFLTYKDVLKNKNCVCKEFYCAGKYNDLWKCFYGREYADDIINRKQNDPFKELFYIRHEEKKNKYVCFPKSAQEQFLDMEASLLALRDSSFGQFDISHLYDPGPFKIDNEMYARDYGGGSSAVSLYYTGRRGHHSCICEGTPHDSGNDVVLNGKDTLPLCEHTHHGGKMTNQRSQLACTPHVEEGQVTKEDHMEDEGQMEEDHMKKEDHMMNKIGEEPIWNDKITLKGRGFFQGEEEEEEKNKNGHMCSFKHCEFKYIPKSDVYICTESKNYHICDDKCELAISSDIEWGYLVCPLSGKMFDCLSQPQCRKSFKSVNSTIKYILNYDMGAGGAFQYFSPREENDSDDFYAQEMEPSFAYRKRYSHKRMGENRVHGGIRKRGKKQNEKKQSEKRQSEKKQSEKKQSEKEQSGRIPPASKSSVFKKILDSYMGSTRGCSWGPMRN</sequence>
<feature type="region of interest" description="Disordered" evidence="1">
    <location>
        <begin position="377"/>
        <end position="437"/>
    </location>
</feature>
<dbReference type="RefSeq" id="XP_004222765.1">
    <property type="nucleotide sequence ID" value="XM_004222717.1"/>
</dbReference>
<evidence type="ECO:0000259" key="2">
    <source>
        <dbReference type="PROSITE" id="PS50181"/>
    </source>
</evidence>
<dbReference type="KEGG" id="pcy:PCYB_101680"/>
<dbReference type="OMA" id="EQFLDME"/>
<feature type="domain" description="F-box" evidence="2">
    <location>
        <begin position="1"/>
        <end position="45"/>
    </location>
</feature>
<evidence type="ECO:0000313" key="4">
    <source>
        <dbReference type="Proteomes" id="UP000006319"/>
    </source>
</evidence>
<dbReference type="VEuPathDB" id="PlasmoDB:PCYB_101680"/>
<dbReference type="OrthoDB" id="3219396at2759"/>
<dbReference type="Proteomes" id="UP000006319">
    <property type="component" value="Chromosome 10"/>
</dbReference>
<dbReference type="SUPFAM" id="SSF81383">
    <property type="entry name" value="F-box domain"/>
    <property type="match status" value="1"/>
</dbReference>
<evidence type="ECO:0000256" key="1">
    <source>
        <dbReference type="SAM" id="MobiDB-lite"/>
    </source>
</evidence>
<gene>
    <name evidence="3" type="ORF">PCYB_101680</name>
</gene>
<proteinExistence type="predicted"/>
<dbReference type="GeneID" id="14693177"/>
<feature type="compositionally biased region" description="Basic and acidic residues" evidence="1">
    <location>
        <begin position="396"/>
        <end position="423"/>
    </location>
</feature>
<feature type="non-terminal residue" evidence="3">
    <location>
        <position position="456"/>
    </location>
</feature>
<accession>K6UKH1</accession>
<dbReference type="EMBL" id="DF157102">
    <property type="protein sequence ID" value="GAB66818.1"/>
    <property type="molecule type" value="Genomic_DNA"/>
</dbReference>
<organism evidence="3 4">
    <name type="scientific">Plasmodium cynomolgi (strain B)</name>
    <dbReference type="NCBI Taxonomy" id="1120755"/>
    <lineage>
        <taxon>Eukaryota</taxon>
        <taxon>Sar</taxon>
        <taxon>Alveolata</taxon>
        <taxon>Apicomplexa</taxon>
        <taxon>Aconoidasida</taxon>
        <taxon>Haemosporida</taxon>
        <taxon>Plasmodiidae</taxon>
        <taxon>Plasmodium</taxon>
        <taxon>Plasmodium (Plasmodium)</taxon>
    </lineage>
</organism>
<dbReference type="PROSITE" id="PS50181">
    <property type="entry name" value="FBOX"/>
    <property type="match status" value="1"/>
</dbReference>
<dbReference type="AlphaFoldDB" id="K6UKH1"/>
<dbReference type="InterPro" id="IPR001810">
    <property type="entry name" value="F-box_dom"/>
</dbReference>
<evidence type="ECO:0000313" key="3">
    <source>
        <dbReference type="EMBL" id="GAB66818.1"/>
    </source>
</evidence>
<reference evidence="3 4" key="1">
    <citation type="journal article" date="2012" name="Nat. Genet.">
        <title>Plasmodium cynomolgi genome sequences provide insight into Plasmodium vivax and the monkey malaria clade.</title>
        <authorList>
            <person name="Tachibana S."/>
            <person name="Sullivan S.A."/>
            <person name="Kawai S."/>
            <person name="Nakamura S."/>
            <person name="Kim H.R."/>
            <person name="Goto N."/>
            <person name="Arisue N."/>
            <person name="Palacpac N.M.Q."/>
            <person name="Honma H."/>
            <person name="Yagi M."/>
            <person name="Tougan T."/>
            <person name="Katakai Y."/>
            <person name="Kaneko O."/>
            <person name="Mita T."/>
            <person name="Kita K."/>
            <person name="Yasutomi Y."/>
            <person name="Sutton P.L."/>
            <person name="Shakhbatyan R."/>
            <person name="Horii T."/>
            <person name="Yasunaga T."/>
            <person name="Barnwell J.W."/>
            <person name="Escalante A.A."/>
            <person name="Carlton J.M."/>
            <person name="Tanabe K."/>
        </authorList>
    </citation>
    <scope>NUCLEOTIDE SEQUENCE [LARGE SCALE GENOMIC DNA]</scope>
    <source>
        <strain evidence="3 4">B</strain>
    </source>
</reference>